<dbReference type="GeneID" id="24440684"/>
<dbReference type="EMBL" id="GG662704">
    <property type="protein sequence ID" value="EAR95494.3"/>
    <property type="molecule type" value="Genomic_DNA"/>
</dbReference>
<feature type="region of interest" description="Disordered" evidence="1">
    <location>
        <begin position="1090"/>
        <end position="1109"/>
    </location>
</feature>
<name>X1W3Q0_TETTS</name>
<sequence length="1109" mass="132860">MSSEQELNKLIAQFLKEDQEQFSSETFDSTRFLVSILIDPTKKSQLEEMFNRFIDKENECENLITQIINLKHEQFNKLMSKPDYYGEQYEKVRSVTSQSRRMILKSKEYLEKKKIDMNTYYMNQIYVKKVNEALEMVESYQHLIVMIDNFIKADSFYEACTHFQEARNILYSFDDQQRQTVLIKQMKEQDKQKDEEIYKILKRQLSFYSFYYNEPLLINDHDDDVKAKQSFALERLSIVQLDITTTFQNSKEFEVFLKDNFNIDLSKYKSFQNKMNQIIEILDEKIYDLDNDYEQFFGQLNHENLMNYLRDFCMKFDDFDRMAQVWDEIGEDLDLLVPSCQKSDLINLMMLLHSSKIVQKTQILLEEYYTHLTEDINTCFWLLKLFFLSKQIDLKKAHFKFTSTGIEYFQKCNFIDPFNIETFHQFTKLIICFSAIIIRKQILLRKAIRKLDLETESNVRSVSHILVVLISQIEMCLHTFLIRPFDQQTNEYNNESTHLNLLVQEQIKDAVNPSMINLPFLIGMIRDSFNVIIEKLVEVISKDQMQDEEETQDFEINQKSVIESWLQADLKKFYQFSFQFYKDSICQIFGYDDKNKNGKVNPEYLIMETAQIYNQQNEQVQRSSKQYDVVIQKMLVKHEQSLISLYTSSKFLFPQIPICLKNIKQWYSLYKISPTKLEFSEAINVINYQLHIVIQQSNSKLSQLFSGTYVDTFLKTHQKLIFSNPGYIKWMTIKFQKLKLTPSNFGEVISMRDYEVMLKQMYLKYFLKDDVQIDEDFLFNKQFSVSYVATLLVTLELYINQINKFFEDFLEREYLEKLKDQMQYQSQESQIQQAGGSQMQGALQFQQLMQKIKFFQEYDKQNINVDSYADLDIFQTPINQELLAVSIPRLIKYFKQLLQIASKCYFAIKLELHLKFFAYIFKTQKNMNAIQRAKEFSANNMQDYYQELYRYYSTISQILPPETLDLLFDDYVYMLKKSLKYNYISDKQFKFQNTKTLIKDIKILENELLKIPQIQKNNKNLIDSILKLKQFLSLNMVEENDLLEYLKQNTYKYQFKHIQKYFSMRPSNDKDVIQKRQALFEEAKKYLLQKQGDQTPTEKSQLNQQLQKN</sequence>
<dbReference type="Proteomes" id="UP000009168">
    <property type="component" value="Unassembled WGS sequence"/>
</dbReference>
<dbReference type="RefSeq" id="XP_001015739.3">
    <property type="nucleotide sequence ID" value="XM_001015739.3"/>
</dbReference>
<dbReference type="OrthoDB" id="291022at2759"/>
<evidence type="ECO:0000313" key="2">
    <source>
        <dbReference type="EMBL" id="EAR95494.3"/>
    </source>
</evidence>
<feature type="compositionally biased region" description="Polar residues" evidence="1">
    <location>
        <begin position="1091"/>
        <end position="1109"/>
    </location>
</feature>
<reference evidence="3" key="1">
    <citation type="journal article" date="2006" name="PLoS Biol.">
        <title>Macronuclear genome sequence of the ciliate Tetrahymena thermophila, a model eukaryote.</title>
        <authorList>
            <person name="Eisen J.A."/>
            <person name="Coyne R.S."/>
            <person name="Wu M."/>
            <person name="Wu D."/>
            <person name="Thiagarajan M."/>
            <person name="Wortman J.R."/>
            <person name="Badger J.H."/>
            <person name="Ren Q."/>
            <person name="Amedeo P."/>
            <person name="Jones K.M."/>
            <person name="Tallon L.J."/>
            <person name="Delcher A.L."/>
            <person name="Salzberg S.L."/>
            <person name="Silva J.C."/>
            <person name="Haas B.J."/>
            <person name="Majoros W.H."/>
            <person name="Farzad M."/>
            <person name="Carlton J.M."/>
            <person name="Smith R.K. Jr."/>
            <person name="Garg J."/>
            <person name="Pearlman R.E."/>
            <person name="Karrer K.M."/>
            <person name="Sun L."/>
            <person name="Manning G."/>
            <person name="Elde N.C."/>
            <person name="Turkewitz A.P."/>
            <person name="Asai D.J."/>
            <person name="Wilkes D.E."/>
            <person name="Wang Y."/>
            <person name="Cai H."/>
            <person name="Collins K."/>
            <person name="Stewart B.A."/>
            <person name="Lee S.R."/>
            <person name="Wilamowska K."/>
            <person name="Weinberg Z."/>
            <person name="Ruzzo W.L."/>
            <person name="Wloga D."/>
            <person name="Gaertig J."/>
            <person name="Frankel J."/>
            <person name="Tsao C.-C."/>
            <person name="Gorovsky M.A."/>
            <person name="Keeling P.J."/>
            <person name="Waller R.F."/>
            <person name="Patron N.J."/>
            <person name="Cherry J.M."/>
            <person name="Stover N.A."/>
            <person name="Krieger C.J."/>
            <person name="del Toro C."/>
            <person name="Ryder H.F."/>
            <person name="Williamson S.C."/>
            <person name="Barbeau R.A."/>
            <person name="Hamilton E.P."/>
            <person name="Orias E."/>
        </authorList>
    </citation>
    <scope>NUCLEOTIDE SEQUENCE [LARGE SCALE GENOMIC DNA]</scope>
    <source>
        <strain evidence="3">SB210</strain>
    </source>
</reference>
<dbReference type="AlphaFoldDB" id="X1W3Q0"/>
<dbReference type="InParanoid" id="X1W3Q0"/>
<evidence type="ECO:0000256" key="1">
    <source>
        <dbReference type="SAM" id="MobiDB-lite"/>
    </source>
</evidence>
<accession>X1W3Q0</accession>
<evidence type="ECO:0000313" key="3">
    <source>
        <dbReference type="Proteomes" id="UP000009168"/>
    </source>
</evidence>
<dbReference type="KEGG" id="tet:TTHERM_00078980"/>
<organism evidence="2 3">
    <name type="scientific">Tetrahymena thermophila (strain SB210)</name>
    <dbReference type="NCBI Taxonomy" id="312017"/>
    <lineage>
        <taxon>Eukaryota</taxon>
        <taxon>Sar</taxon>
        <taxon>Alveolata</taxon>
        <taxon>Ciliophora</taxon>
        <taxon>Intramacronucleata</taxon>
        <taxon>Oligohymenophorea</taxon>
        <taxon>Hymenostomatida</taxon>
        <taxon>Tetrahymenina</taxon>
        <taxon>Tetrahymenidae</taxon>
        <taxon>Tetrahymena</taxon>
    </lineage>
</organism>
<gene>
    <name evidence="2" type="ORF">TTHERM_00078980</name>
</gene>
<proteinExistence type="predicted"/>
<keyword evidence="3" id="KW-1185">Reference proteome</keyword>
<protein>
    <submittedName>
        <fullName evidence="2">Uncharacterized protein</fullName>
    </submittedName>
</protein>